<feature type="region of interest" description="Disordered" evidence="2">
    <location>
        <begin position="191"/>
        <end position="220"/>
    </location>
</feature>
<evidence type="ECO:0000256" key="2">
    <source>
        <dbReference type="SAM" id="MobiDB-lite"/>
    </source>
</evidence>
<dbReference type="InterPro" id="IPR013601">
    <property type="entry name" value="FAE1_typ3_polyketide_synth"/>
</dbReference>
<dbReference type="SUPFAM" id="SSF53901">
    <property type="entry name" value="Thiolase-like"/>
    <property type="match status" value="1"/>
</dbReference>
<organism evidence="4 5">
    <name type="scientific">Coptis chinensis</name>
    <dbReference type="NCBI Taxonomy" id="261450"/>
    <lineage>
        <taxon>Eukaryota</taxon>
        <taxon>Viridiplantae</taxon>
        <taxon>Streptophyta</taxon>
        <taxon>Embryophyta</taxon>
        <taxon>Tracheophyta</taxon>
        <taxon>Spermatophyta</taxon>
        <taxon>Magnoliopsida</taxon>
        <taxon>Ranunculales</taxon>
        <taxon>Ranunculaceae</taxon>
        <taxon>Coptidoideae</taxon>
        <taxon>Coptis</taxon>
    </lineage>
</organism>
<dbReference type="PANTHER" id="PTHR31561">
    <property type="entry name" value="3-KETOACYL-COA SYNTHASE"/>
    <property type="match status" value="1"/>
</dbReference>
<sequence>MEEARKEAKTVLFGAIDELLTKTRVKASDIGILVVNSSLFTPTPSPCSIIINHYNFRINVLSYNLGGMGCSAAPMFVDLANNLLKVHPNSYALVASTENITLNWYLGNNRSILVTNCLFRMGARDVLLSNRTSDHYRAKCQLMHIVRTHKGNDDHGYGSTYQEKDTSGIIGVSLSKELAKVSEGALKSNITMDKEPPTSALDVSVVDAPPKSTNEPTTSVQQRELDFINRVCEHKQRIIDHVLATLAKVLEKQGNEGHQVQSPPLQNELRL</sequence>
<gene>
    <name evidence="4" type="ORF">IFM89_008899</name>
</gene>
<accession>A0A835HWM4</accession>
<dbReference type="EMBL" id="JADFTS010000005">
    <property type="protein sequence ID" value="KAF9604633.1"/>
    <property type="molecule type" value="Genomic_DNA"/>
</dbReference>
<dbReference type="GO" id="GO:0016747">
    <property type="term" value="F:acyltransferase activity, transferring groups other than amino-acyl groups"/>
    <property type="evidence" value="ECO:0007669"/>
    <property type="project" value="InterPro"/>
</dbReference>
<keyword evidence="5" id="KW-1185">Reference proteome</keyword>
<keyword evidence="1" id="KW-0012">Acyltransferase</keyword>
<dbReference type="GO" id="GO:0006633">
    <property type="term" value="P:fatty acid biosynthetic process"/>
    <property type="evidence" value="ECO:0007669"/>
    <property type="project" value="InterPro"/>
</dbReference>
<dbReference type="InterPro" id="IPR012392">
    <property type="entry name" value="3-ktacl-CoA_syn"/>
</dbReference>
<evidence type="ECO:0000259" key="3">
    <source>
        <dbReference type="Pfam" id="PF08392"/>
    </source>
</evidence>
<dbReference type="Gene3D" id="3.40.47.10">
    <property type="match status" value="1"/>
</dbReference>
<dbReference type="OrthoDB" id="1929806at2759"/>
<dbReference type="InterPro" id="IPR016039">
    <property type="entry name" value="Thiolase-like"/>
</dbReference>
<feature type="domain" description="FAE" evidence="3">
    <location>
        <begin position="1"/>
        <end position="191"/>
    </location>
</feature>
<comment type="caution">
    <text evidence="4">The sequence shown here is derived from an EMBL/GenBank/DDBJ whole genome shotgun (WGS) entry which is preliminary data.</text>
</comment>
<dbReference type="Proteomes" id="UP000631114">
    <property type="component" value="Unassembled WGS sequence"/>
</dbReference>
<evidence type="ECO:0000256" key="1">
    <source>
        <dbReference type="ARBA" id="ARBA00023315"/>
    </source>
</evidence>
<name>A0A835HWM4_9MAGN</name>
<reference evidence="4 5" key="1">
    <citation type="submission" date="2020-10" db="EMBL/GenBank/DDBJ databases">
        <title>The Coptis chinensis genome and diversification of protoberbering-type alkaloids.</title>
        <authorList>
            <person name="Wang B."/>
            <person name="Shu S."/>
            <person name="Song C."/>
            <person name="Liu Y."/>
        </authorList>
    </citation>
    <scope>NUCLEOTIDE SEQUENCE [LARGE SCALE GENOMIC DNA]</scope>
    <source>
        <strain evidence="4">HL-2020</strain>
        <tissue evidence="4">Leaf</tissue>
    </source>
</reference>
<proteinExistence type="predicted"/>
<keyword evidence="1" id="KW-0808">Transferase</keyword>
<dbReference type="GO" id="GO:0016020">
    <property type="term" value="C:membrane"/>
    <property type="evidence" value="ECO:0007669"/>
    <property type="project" value="InterPro"/>
</dbReference>
<evidence type="ECO:0000313" key="4">
    <source>
        <dbReference type="EMBL" id="KAF9604633.1"/>
    </source>
</evidence>
<feature type="compositionally biased region" description="Polar residues" evidence="2">
    <location>
        <begin position="211"/>
        <end position="220"/>
    </location>
</feature>
<evidence type="ECO:0000313" key="5">
    <source>
        <dbReference type="Proteomes" id="UP000631114"/>
    </source>
</evidence>
<protein>
    <recommendedName>
        <fullName evidence="3">FAE domain-containing protein</fullName>
    </recommendedName>
</protein>
<dbReference type="Pfam" id="PF08392">
    <property type="entry name" value="FAE1_CUT1_RppA"/>
    <property type="match status" value="1"/>
</dbReference>
<dbReference type="AlphaFoldDB" id="A0A835HWM4"/>